<evidence type="ECO:0000313" key="3">
    <source>
        <dbReference type="EMBL" id="VDO37913.1"/>
    </source>
</evidence>
<dbReference type="Gene3D" id="3.30.70.330">
    <property type="match status" value="1"/>
</dbReference>
<feature type="domain" description="RRM" evidence="2">
    <location>
        <begin position="177"/>
        <end position="245"/>
    </location>
</feature>
<dbReference type="STRING" id="387005.A0A183H8M2"/>
<evidence type="ECO:0000313" key="5">
    <source>
        <dbReference type="WBParaSite" id="OFLC_0000383301-mRNA-1"/>
    </source>
</evidence>
<evidence type="ECO:0000259" key="2">
    <source>
        <dbReference type="Pfam" id="PF16367"/>
    </source>
</evidence>
<keyword evidence="1" id="KW-0472">Membrane</keyword>
<evidence type="ECO:0000256" key="1">
    <source>
        <dbReference type="SAM" id="Phobius"/>
    </source>
</evidence>
<dbReference type="EMBL" id="UZAJ01002699">
    <property type="protein sequence ID" value="VDO37913.1"/>
    <property type="molecule type" value="Genomic_DNA"/>
</dbReference>
<keyword evidence="1" id="KW-0812">Transmembrane</keyword>
<dbReference type="Pfam" id="PF16367">
    <property type="entry name" value="RRM_7"/>
    <property type="match status" value="1"/>
</dbReference>
<feature type="transmembrane region" description="Helical" evidence="1">
    <location>
        <begin position="157"/>
        <end position="177"/>
    </location>
</feature>
<sequence>MHKSVPQDTVFNNTRISSSMKKIRPQREFSRDALPLFRGQGAAGGGFRVGDGEYWGEGVGSFRLVGFGDKGGVLATLTDSFTQTLFYSTVTLMALMTERYDPTDTEESEIEEPLPPRSHLVIETNTTVVQPAQDVRRTQDENNDSDSQEQEIIHTRAGYFAMNFYILIVATGFIDIINKFFDQFGKNIIDWPHRDCCNIRAPPNGFVFVIFNRESAVHRLINATEVRHGKRLIVMKNDDMVIKTVSSVYDIFRLMLPFLGI</sequence>
<dbReference type="WBParaSite" id="OFLC_0000383301-mRNA-1">
    <property type="protein sequence ID" value="OFLC_0000383301-mRNA-1"/>
    <property type="gene ID" value="OFLC_0000383301"/>
</dbReference>
<keyword evidence="1" id="KW-1133">Transmembrane helix</keyword>
<evidence type="ECO:0000313" key="4">
    <source>
        <dbReference type="Proteomes" id="UP000267606"/>
    </source>
</evidence>
<reference evidence="5" key="1">
    <citation type="submission" date="2016-06" db="UniProtKB">
        <authorList>
            <consortium name="WormBaseParasite"/>
        </authorList>
    </citation>
    <scope>IDENTIFICATION</scope>
</reference>
<keyword evidence="4" id="KW-1185">Reference proteome</keyword>
<dbReference type="InterPro" id="IPR012677">
    <property type="entry name" value="Nucleotide-bd_a/b_plait_sf"/>
</dbReference>
<dbReference type="AlphaFoldDB" id="A0A183H8M2"/>
<organism evidence="5">
    <name type="scientific">Onchocerca flexuosa</name>
    <dbReference type="NCBI Taxonomy" id="387005"/>
    <lineage>
        <taxon>Eukaryota</taxon>
        <taxon>Metazoa</taxon>
        <taxon>Ecdysozoa</taxon>
        <taxon>Nematoda</taxon>
        <taxon>Chromadorea</taxon>
        <taxon>Rhabditida</taxon>
        <taxon>Spirurina</taxon>
        <taxon>Spiruromorpha</taxon>
        <taxon>Filarioidea</taxon>
        <taxon>Onchocercidae</taxon>
        <taxon>Onchocerca</taxon>
    </lineage>
</organism>
<dbReference type="GO" id="GO:0003723">
    <property type="term" value="F:RNA binding"/>
    <property type="evidence" value="ECO:0007669"/>
    <property type="project" value="InterPro"/>
</dbReference>
<dbReference type="InterPro" id="IPR000504">
    <property type="entry name" value="RRM_dom"/>
</dbReference>
<accession>A0A183H8M2</accession>
<dbReference type="Proteomes" id="UP000267606">
    <property type="component" value="Unassembled WGS sequence"/>
</dbReference>
<name>A0A183H8M2_9BILA</name>
<gene>
    <name evidence="3" type="ORF">OFLC_LOCUS3834</name>
</gene>
<proteinExistence type="predicted"/>
<reference evidence="3 4" key="2">
    <citation type="submission" date="2018-11" db="EMBL/GenBank/DDBJ databases">
        <authorList>
            <consortium name="Pathogen Informatics"/>
        </authorList>
    </citation>
    <scope>NUCLEOTIDE SEQUENCE [LARGE SCALE GENOMIC DNA]</scope>
</reference>
<protein>
    <submittedName>
        <fullName evidence="5">RRM domain-containing protein</fullName>
    </submittedName>
</protein>